<dbReference type="PANTHER" id="PTHR42794">
    <property type="entry name" value="HEMIN IMPORT ATP-BINDING PROTEIN HMUV"/>
    <property type="match status" value="1"/>
</dbReference>
<dbReference type="PROSITE" id="PS50893">
    <property type="entry name" value="ABC_TRANSPORTER_2"/>
    <property type="match status" value="1"/>
</dbReference>
<dbReference type="InterPro" id="IPR003439">
    <property type="entry name" value="ABC_transporter-like_ATP-bd"/>
</dbReference>
<dbReference type="Proteomes" id="UP000677812">
    <property type="component" value="Unassembled WGS sequence"/>
</dbReference>
<dbReference type="Gene3D" id="3.40.50.300">
    <property type="entry name" value="P-loop containing nucleotide triphosphate hydrolases"/>
    <property type="match status" value="1"/>
</dbReference>
<dbReference type="PANTHER" id="PTHR42794:SF1">
    <property type="entry name" value="HEMIN IMPORT ATP-BINDING PROTEIN HMUV"/>
    <property type="match status" value="1"/>
</dbReference>
<dbReference type="InterPro" id="IPR003593">
    <property type="entry name" value="AAA+_ATPase"/>
</dbReference>
<evidence type="ECO:0000256" key="3">
    <source>
        <dbReference type="ARBA" id="ARBA00022840"/>
    </source>
</evidence>
<keyword evidence="2" id="KW-0547">Nucleotide-binding</keyword>
<evidence type="ECO:0000256" key="5">
    <source>
        <dbReference type="ARBA" id="ARBA00037066"/>
    </source>
</evidence>
<accession>A0ABS5E961</accession>
<sequence>MMLCLKHVSCHVAERVLLNDISVTVSAGEIVAVVGKNGAGKSTLLKVASGLLRPAVGEVMLDGQCVYQLCAKELSKRRGMLMQETPMRASFTVEQVVGMGLMSCFLAQRIKIVDEQIARVGLTHLAQRDIMSLSGGERQRAHLARVLAQLKGGSEECNPGLLLLDEPIAAQDFSRQGLVFKLAKEHVSHGGGCLVVLHDLNWAAACADRIVMLLEGSIYAQGPPEDILTSKALLDVFDVKVTGVSTHCGTQKPFVIPHDLNS</sequence>
<evidence type="ECO:0000259" key="6">
    <source>
        <dbReference type="PROSITE" id="PS50893"/>
    </source>
</evidence>
<evidence type="ECO:0000313" key="7">
    <source>
        <dbReference type="EMBL" id="MBR0560443.1"/>
    </source>
</evidence>
<evidence type="ECO:0000256" key="4">
    <source>
        <dbReference type="ARBA" id="ARBA00022967"/>
    </source>
</evidence>
<comment type="caution">
    <text evidence="7">The sequence shown here is derived from an EMBL/GenBank/DDBJ whole genome shotgun (WGS) entry which is preliminary data.</text>
</comment>
<keyword evidence="3 7" id="KW-0067">ATP-binding</keyword>
<evidence type="ECO:0000313" key="8">
    <source>
        <dbReference type="Proteomes" id="UP000677812"/>
    </source>
</evidence>
<dbReference type="CDD" id="cd03214">
    <property type="entry name" value="ABC_Iron-Siderophores_B12_Hemin"/>
    <property type="match status" value="1"/>
</dbReference>
<name>A0ABS5E961_9PROT</name>
<reference evidence="7 8" key="1">
    <citation type="submission" date="2021-04" db="EMBL/GenBank/DDBJ databases">
        <title>The complete genome sequence of Neokomagataea sp. TBRC 2177.</title>
        <authorList>
            <person name="Charoenyingcharoen P."/>
            <person name="Yukphan P."/>
        </authorList>
    </citation>
    <scope>NUCLEOTIDE SEQUENCE [LARGE SCALE GENOMIC DNA]</scope>
    <source>
        <strain evidence="7 8">TBRC 2177</strain>
    </source>
</reference>
<keyword evidence="1" id="KW-0813">Transport</keyword>
<keyword evidence="4" id="KW-1278">Translocase</keyword>
<organism evidence="7 8">
    <name type="scientific">Neokomagataea anthophila</name>
    <dbReference type="NCBI Taxonomy" id="2826925"/>
    <lineage>
        <taxon>Bacteria</taxon>
        <taxon>Pseudomonadati</taxon>
        <taxon>Pseudomonadota</taxon>
        <taxon>Alphaproteobacteria</taxon>
        <taxon>Acetobacterales</taxon>
        <taxon>Acetobacteraceae</taxon>
        <taxon>Neokomagataea</taxon>
    </lineage>
</organism>
<dbReference type="EMBL" id="JAGRQH010000008">
    <property type="protein sequence ID" value="MBR0560443.1"/>
    <property type="molecule type" value="Genomic_DNA"/>
</dbReference>
<comment type="function">
    <text evidence="5">Part of the ABC transporter complex HmuTUV involved in hemin import. Responsible for energy coupling to the transport system.</text>
</comment>
<evidence type="ECO:0000256" key="1">
    <source>
        <dbReference type="ARBA" id="ARBA00022448"/>
    </source>
</evidence>
<dbReference type="NCBIfam" id="NF010068">
    <property type="entry name" value="PRK13548.1"/>
    <property type="match status" value="1"/>
</dbReference>
<dbReference type="GO" id="GO:0005524">
    <property type="term" value="F:ATP binding"/>
    <property type="evidence" value="ECO:0007669"/>
    <property type="project" value="UniProtKB-KW"/>
</dbReference>
<keyword evidence="8" id="KW-1185">Reference proteome</keyword>
<dbReference type="Pfam" id="PF00005">
    <property type="entry name" value="ABC_tran"/>
    <property type="match status" value="1"/>
</dbReference>
<evidence type="ECO:0000256" key="2">
    <source>
        <dbReference type="ARBA" id="ARBA00022741"/>
    </source>
</evidence>
<dbReference type="InterPro" id="IPR027417">
    <property type="entry name" value="P-loop_NTPase"/>
</dbReference>
<feature type="domain" description="ABC transporter" evidence="6">
    <location>
        <begin position="3"/>
        <end position="240"/>
    </location>
</feature>
<dbReference type="SUPFAM" id="SSF52540">
    <property type="entry name" value="P-loop containing nucleoside triphosphate hydrolases"/>
    <property type="match status" value="1"/>
</dbReference>
<gene>
    <name evidence="7" type="ORF">KB213_10305</name>
</gene>
<dbReference type="SMART" id="SM00382">
    <property type="entry name" value="AAA"/>
    <property type="match status" value="1"/>
</dbReference>
<proteinExistence type="predicted"/>
<protein>
    <submittedName>
        <fullName evidence="7">Heme ABC transporter ATP-binding protein</fullName>
    </submittedName>
</protein>